<feature type="compositionally biased region" description="Low complexity" evidence="1">
    <location>
        <begin position="32"/>
        <end position="51"/>
    </location>
</feature>
<dbReference type="Pfam" id="PF04389">
    <property type="entry name" value="Peptidase_M28"/>
    <property type="match status" value="1"/>
</dbReference>
<keyword evidence="4" id="KW-0378">Hydrolase</keyword>
<keyword evidence="4" id="KW-0031">Aminopeptidase</keyword>
<dbReference type="AlphaFoldDB" id="S0EUQ0"/>
<dbReference type="GO" id="GO:0006508">
    <property type="term" value="P:proteolysis"/>
    <property type="evidence" value="ECO:0007669"/>
    <property type="project" value="InterPro"/>
</dbReference>
<dbReference type="GO" id="GO:0004177">
    <property type="term" value="F:aminopeptidase activity"/>
    <property type="evidence" value="ECO:0007669"/>
    <property type="project" value="UniProtKB-KW"/>
</dbReference>
<keyword evidence="5" id="KW-1185">Reference proteome</keyword>
<dbReference type="PROSITE" id="PS51257">
    <property type="entry name" value="PROKAR_LIPOPROTEIN"/>
    <property type="match status" value="1"/>
</dbReference>
<feature type="domain" description="Peptidase M28" evidence="3">
    <location>
        <begin position="120"/>
        <end position="365"/>
    </location>
</feature>
<dbReference type="RefSeq" id="WP_016482913.1">
    <property type="nucleotide sequence ID" value="NC_021487.1"/>
</dbReference>
<dbReference type="PANTHER" id="PTHR12147">
    <property type="entry name" value="METALLOPEPTIDASE M28 FAMILY MEMBER"/>
    <property type="match status" value="1"/>
</dbReference>
<evidence type="ECO:0000256" key="2">
    <source>
        <dbReference type="SAM" id="SignalP"/>
    </source>
</evidence>
<keyword evidence="2" id="KW-0732">Signal</keyword>
<dbReference type="Gene3D" id="3.40.630.10">
    <property type="entry name" value="Zn peptidases"/>
    <property type="match status" value="1"/>
</dbReference>
<dbReference type="Proteomes" id="UP000014227">
    <property type="component" value="Chromosome I"/>
</dbReference>
<evidence type="ECO:0000313" key="4">
    <source>
        <dbReference type="EMBL" id="CCW35380.1"/>
    </source>
</evidence>
<dbReference type="PATRIC" id="fig|1303518.3.peg.1604"/>
<dbReference type="InterPro" id="IPR045175">
    <property type="entry name" value="M28_fam"/>
</dbReference>
<keyword evidence="4" id="KW-0645">Protease</keyword>
<accession>S0EUQ0</accession>
<dbReference type="EMBL" id="HF951689">
    <property type="protein sequence ID" value="CCW35380.1"/>
    <property type="molecule type" value="Genomic_DNA"/>
</dbReference>
<dbReference type="InParanoid" id="S0EUQ0"/>
<dbReference type="PANTHER" id="PTHR12147:SF26">
    <property type="entry name" value="PEPTIDASE M28 DOMAIN-CONTAINING PROTEIN"/>
    <property type="match status" value="1"/>
</dbReference>
<reference evidence="5" key="1">
    <citation type="submission" date="2013-03" db="EMBL/GenBank/DDBJ databases">
        <title>Genome sequence of Chthonomonas calidirosea, the first sequenced genome from the Armatimonadetes phylum (formally candidate division OP10).</title>
        <authorList>
            <person name="Lee K.C.Y."/>
            <person name="Morgan X.C."/>
            <person name="Dunfield P.F."/>
            <person name="Tamas I."/>
            <person name="Houghton K.M."/>
            <person name="Vyssotski M."/>
            <person name="Ryan J.L.J."/>
            <person name="Lagutin K."/>
            <person name="McDonald I.R."/>
            <person name="Stott M.B."/>
        </authorList>
    </citation>
    <scope>NUCLEOTIDE SEQUENCE [LARGE SCALE GENOMIC DNA]</scope>
    <source>
        <strain evidence="5">DSM 23976 / ICMP 18418 / T49</strain>
    </source>
</reference>
<dbReference type="SUPFAM" id="SSF53187">
    <property type="entry name" value="Zn-dependent exopeptidases"/>
    <property type="match status" value="1"/>
</dbReference>
<dbReference type="HOGENOM" id="CLU_045003_2_0_0"/>
<proteinExistence type="predicted"/>
<feature type="chain" id="PRO_5004486112" evidence="2">
    <location>
        <begin position="28"/>
        <end position="372"/>
    </location>
</feature>
<feature type="region of interest" description="Disordered" evidence="1">
    <location>
        <begin position="32"/>
        <end position="53"/>
    </location>
</feature>
<evidence type="ECO:0000259" key="3">
    <source>
        <dbReference type="Pfam" id="PF04389"/>
    </source>
</evidence>
<evidence type="ECO:0000313" key="5">
    <source>
        <dbReference type="Proteomes" id="UP000014227"/>
    </source>
</evidence>
<dbReference type="KEGG" id="ccz:CCALI_01564"/>
<gene>
    <name evidence="4" type="ORF">CCALI_01564</name>
</gene>
<protein>
    <submittedName>
        <fullName evidence="4">Predicted aminopeptidases</fullName>
    </submittedName>
</protein>
<dbReference type="GO" id="GO:0008235">
    <property type="term" value="F:metalloexopeptidase activity"/>
    <property type="evidence" value="ECO:0007669"/>
    <property type="project" value="InterPro"/>
</dbReference>
<organism evidence="4 5">
    <name type="scientific">Chthonomonas calidirosea (strain DSM 23976 / ICMP 18418 / T49)</name>
    <dbReference type="NCBI Taxonomy" id="1303518"/>
    <lineage>
        <taxon>Bacteria</taxon>
        <taxon>Bacillati</taxon>
        <taxon>Armatimonadota</taxon>
        <taxon>Chthonomonadia</taxon>
        <taxon>Chthonomonadales</taxon>
        <taxon>Chthonomonadaceae</taxon>
        <taxon>Chthonomonas</taxon>
    </lineage>
</organism>
<sequence>MWKKEPNYLTHSLVALFLFSLLSGCHQGDSSTKAIASPATPSPTSLQTSPSNDTATAISYPSFDAEEAFTLLKKQVDFGPRYLGTEAHDKTLQFLRDEMQKYADVTVEQRFFYRDMPVTNVIGIFYAKGQNRPSPHPVLLMAHWDTRPVADGPYSAELAKGPFKYGPHGWNRLAPIPGANDGASGVAVLLELAKLFHKQRPPVGVLLLLDDGEDYGDFEANNFKGDGVELGSRYFANHYTEDPRFGHPAYGILLDMVGGKDMRIYPEQNSMLYAPDINDRVFGTAQVLGYSDIFVRDTGQTVDIDDDHLAMNTQGHIATIDLIQPLPDPNHPIVGEYKPWHTLEDDVAHCSIKSLKAVGDTIARVIYTETAN</sequence>
<dbReference type="STRING" id="454171.CP488_02532"/>
<dbReference type="InterPro" id="IPR007484">
    <property type="entry name" value="Peptidase_M28"/>
</dbReference>
<name>S0EUQ0_CHTCT</name>
<evidence type="ECO:0000256" key="1">
    <source>
        <dbReference type="SAM" id="MobiDB-lite"/>
    </source>
</evidence>
<feature type="signal peptide" evidence="2">
    <location>
        <begin position="1"/>
        <end position="27"/>
    </location>
</feature>
<dbReference type="eggNOG" id="COG2234">
    <property type="taxonomic scope" value="Bacteria"/>
</dbReference>